<comment type="catalytic activity">
    <reaction evidence="17">
        <text>[GlcNAc-(1-&gt;4)-Mur2Ac(oyl-L-Ala-gamma-D-Glu-L-Lys-D-Ala-D-Ala)](n)-di-trans,octa-cis-undecaprenyl diphosphate + beta-D-GlcNAc-(1-&gt;4)-Mur2Ac(oyl-L-Ala-gamma-D-Glu-L-Lys-D-Ala-D-Ala)-di-trans,octa-cis-undecaprenyl diphosphate = [GlcNAc-(1-&gt;4)-Mur2Ac(oyl-L-Ala-gamma-D-Glu-L-Lys-D-Ala-D-Ala)](n+1)-di-trans,octa-cis-undecaprenyl diphosphate + di-trans,octa-cis-undecaprenyl diphosphate + H(+)</text>
        <dbReference type="Rhea" id="RHEA:23708"/>
        <dbReference type="Rhea" id="RHEA-COMP:9602"/>
        <dbReference type="Rhea" id="RHEA-COMP:9603"/>
        <dbReference type="ChEBI" id="CHEBI:15378"/>
        <dbReference type="ChEBI" id="CHEBI:58405"/>
        <dbReference type="ChEBI" id="CHEBI:60033"/>
        <dbReference type="ChEBI" id="CHEBI:78435"/>
        <dbReference type="EC" id="2.4.99.28"/>
    </reaction>
</comment>
<comment type="subcellular location">
    <subcellularLocation>
        <location evidence="1">Cell membrane</location>
    </subcellularLocation>
</comment>
<evidence type="ECO:0000313" key="21">
    <source>
        <dbReference type="EMBL" id="KYG71334.1"/>
    </source>
</evidence>
<dbReference type="InterPro" id="IPR012338">
    <property type="entry name" value="Beta-lactam/transpept-like"/>
</dbReference>
<dbReference type="GO" id="GO:0008658">
    <property type="term" value="F:penicillin binding"/>
    <property type="evidence" value="ECO:0007669"/>
    <property type="project" value="InterPro"/>
</dbReference>
<dbReference type="PANTHER" id="PTHR32282:SF11">
    <property type="entry name" value="PENICILLIN-BINDING PROTEIN 1B"/>
    <property type="match status" value="1"/>
</dbReference>
<evidence type="ECO:0000256" key="2">
    <source>
        <dbReference type="ARBA" id="ARBA00004752"/>
    </source>
</evidence>
<dbReference type="SUPFAM" id="SSF56601">
    <property type="entry name" value="beta-lactamase/transpeptidase-like"/>
    <property type="match status" value="1"/>
</dbReference>
<dbReference type="RefSeq" id="WP_062594007.1">
    <property type="nucleotide sequence ID" value="NZ_LQZQ01000051.1"/>
</dbReference>
<dbReference type="Gene3D" id="1.10.3810.10">
    <property type="entry name" value="Biosynthetic peptidoglycan transglycosylase-like"/>
    <property type="match status" value="1"/>
</dbReference>
<dbReference type="GO" id="GO:0030288">
    <property type="term" value="C:outer membrane-bounded periplasmic space"/>
    <property type="evidence" value="ECO:0007669"/>
    <property type="project" value="TreeGrafter"/>
</dbReference>
<evidence type="ECO:0000256" key="14">
    <source>
        <dbReference type="ARBA" id="ARBA00023268"/>
    </source>
</evidence>
<feature type="region of interest" description="Disordered" evidence="18">
    <location>
        <begin position="741"/>
        <end position="782"/>
    </location>
</feature>
<evidence type="ECO:0000256" key="13">
    <source>
        <dbReference type="ARBA" id="ARBA00023136"/>
    </source>
</evidence>
<dbReference type="InterPro" id="IPR023346">
    <property type="entry name" value="Lysozyme-like_dom_sf"/>
</dbReference>
<evidence type="ECO:0000256" key="4">
    <source>
        <dbReference type="ARBA" id="ARBA00007739"/>
    </source>
</evidence>
<dbReference type="GO" id="GO:0071555">
    <property type="term" value="P:cell wall organization"/>
    <property type="evidence" value="ECO:0007669"/>
    <property type="project" value="UniProtKB-KW"/>
</dbReference>
<dbReference type="InterPro" id="IPR050396">
    <property type="entry name" value="Glycosyltr_51/Transpeptidase"/>
</dbReference>
<evidence type="ECO:0000256" key="3">
    <source>
        <dbReference type="ARBA" id="ARBA00007090"/>
    </source>
</evidence>
<evidence type="ECO:0000256" key="11">
    <source>
        <dbReference type="ARBA" id="ARBA00022960"/>
    </source>
</evidence>
<protein>
    <submittedName>
        <fullName evidence="21">Penicillin-binding protein</fullName>
    </submittedName>
</protein>
<keyword evidence="13" id="KW-0472">Membrane</keyword>
<comment type="pathway">
    <text evidence="2">Cell wall biogenesis; peptidoglycan biosynthesis.</text>
</comment>
<name>A0A150WXZ9_ROSEK</name>
<keyword evidence="11" id="KW-0133">Cell shape</keyword>
<accession>A0A150WXZ9</accession>
<evidence type="ECO:0000259" key="19">
    <source>
        <dbReference type="Pfam" id="PF00905"/>
    </source>
</evidence>
<dbReference type="InterPro" id="IPR001460">
    <property type="entry name" value="PCN-bd_Tpept"/>
</dbReference>
<keyword evidence="12" id="KW-0573">Peptidoglycan synthesis</keyword>
<evidence type="ECO:0000256" key="10">
    <source>
        <dbReference type="ARBA" id="ARBA00022801"/>
    </source>
</evidence>
<keyword evidence="8" id="KW-0328">Glycosyltransferase</keyword>
<comment type="similarity">
    <text evidence="4">In the N-terminal section; belongs to the glycosyltransferase 51 family.</text>
</comment>
<keyword evidence="7" id="KW-0645">Protease</keyword>
<evidence type="ECO:0000256" key="12">
    <source>
        <dbReference type="ARBA" id="ARBA00022984"/>
    </source>
</evidence>
<dbReference type="GO" id="GO:0009002">
    <property type="term" value="F:serine-type D-Ala-D-Ala carboxypeptidase activity"/>
    <property type="evidence" value="ECO:0007669"/>
    <property type="project" value="UniProtKB-EC"/>
</dbReference>
<sequence length="782" mass="88384">MTRSRKPKRKFLKWTLRITLFGVLSILLFYLSVYLQVWGPLPNQNQLTEIRQSKASEVYASNGKLIGKFYIFDRQPIGYDEIPKHLIDALIATEDARFYDHDGIDNRSLLRVIFKSLLLQDESSGGGSTISQQLAKNLFPRKNHGIFSMPVNKTREAIIATRLEKAYTKEEIITLYLNTVPFGDNTFGIESAAGKFYSKKARELTLTESAVLIGMLKASHLYNPRIFPERSKTRRDVVLNQMSRYGYLTAEEVAIAKKEKLQLSYRGFSHEDGLAPYFREQVRKTLEEWTKHNKDEKGDKYNLYTSGLKIYTTLDYDMQRMAEEAMTEHMSKLQTDFEESYGKNAPWLKNASLIESTIERLPKYKALKASGRTKKQIMDSLAVKYEMELFDWSGKKVVKASPIDSAVHYLKFLNTGMLSIDPRSGAVKSWIGGIDFEHFQYDHVSQAKRQVGSTFKPIVYTAALEAGVDPCKHYSAQQVTYTNYNNWTPTNSGDEGNYDLNYSMKGALSNSVNTVAVKVLEDAGLQNVIGQAQRMGITSNMPQVPSIALGTAEISLIEMIEAYSSYVNSSRTVKPYFITSIEDSRGELIAEFKPEVSEDPAFSETTREAIIEMLKATVDEGTASRLRWKYGLSNDIAGKTGTTQSNKDGWFVGITPKLLTITWVGVDDHRIGFKTTSMGQGANSALPIYGLMMQKMNGDKNFNSITRAKFPPPSIEVLNQMGCKPVEEDGFLKRIFTNDEKPKPMEFDTKTEEEKEGIFSKIGNLFKRKDKKEKKKSGGGQN</sequence>
<keyword evidence="22" id="KW-1185">Reference proteome</keyword>
<keyword evidence="5" id="KW-1003">Cell membrane</keyword>
<dbReference type="Proteomes" id="UP000075583">
    <property type="component" value="Unassembled WGS sequence"/>
</dbReference>
<dbReference type="STRING" id="279360.MB14_11190"/>
<evidence type="ECO:0000256" key="16">
    <source>
        <dbReference type="ARBA" id="ARBA00034000"/>
    </source>
</evidence>
<evidence type="ECO:0000256" key="5">
    <source>
        <dbReference type="ARBA" id="ARBA00022475"/>
    </source>
</evidence>
<dbReference type="Gene3D" id="3.40.710.10">
    <property type="entry name" value="DD-peptidase/beta-lactamase superfamily"/>
    <property type="match status" value="2"/>
</dbReference>
<keyword evidence="9" id="KW-0808">Transferase</keyword>
<comment type="caution">
    <text evidence="21">The sequence shown here is derived from an EMBL/GenBank/DDBJ whole genome shotgun (WGS) entry which is preliminary data.</text>
</comment>
<evidence type="ECO:0000313" key="22">
    <source>
        <dbReference type="Proteomes" id="UP000075583"/>
    </source>
</evidence>
<evidence type="ECO:0000256" key="1">
    <source>
        <dbReference type="ARBA" id="ARBA00004236"/>
    </source>
</evidence>
<dbReference type="SUPFAM" id="SSF53955">
    <property type="entry name" value="Lysozyme-like"/>
    <property type="match status" value="1"/>
</dbReference>
<dbReference type="GO" id="GO:0006508">
    <property type="term" value="P:proteolysis"/>
    <property type="evidence" value="ECO:0007669"/>
    <property type="project" value="UniProtKB-KW"/>
</dbReference>
<keyword evidence="6" id="KW-0121">Carboxypeptidase</keyword>
<evidence type="ECO:0000256" key="9">
    <source>
        <dbReference type="ARBA" id="ARBA00022679"/>
    </source>
</evidence>
<comment type="similarity">
    <text evidence="3">In the C-terminal section; belongs to the transpeptidase family.</text>
</comment>
<dbReference type="InterPro" id="IPR001264">
    <property type="entry name" value="Glyco_trans_51"/>
</dbReference>
<dbReference type="GO" id="GO:0008360">
    <property type="term" value="P:regulation of cell shape"/>
    <property type="evidence" value="ECO:0007669"/>
    <property type="project" value="UniProtKB-KW"/>
</dbReference>
<feature type="domain" description="Glycosyl transferase family 51" evidence="20">
    <location>
        <begin position="63"/>
        <end position="242"/>
    </location>
</feature>
<dbReference type="GO" id="GO:0008955">
    <property type="term" value="F:peptidoglycan glycosyltransferase activity"/>
    <property type="evidence" value="ECO:0007669"/>
    <property type="project" value="UniProtKB-EC"/>
</dbReference>
<evidence type="ECO:0000256" key="6">
    <source>
        <dbReference type="ARBA" id="ARBA00022645"/>
    </source>
</evidence>
<dbReference type="OrthoDB" id="9766909at2"/>
<keyword evidence="14" id="KW-0511">Multifunctional enzyme</keyword>
<evidence type="ECO:0000259" key="20">
    <source>
        <dbReference type="Pfam" id="PF00912"/>
    </source>
</evidence>
<dbReference type="Pfam" id="PF00905">
    <property type="entry name" value="Transpeptidase"/>
    <property type="match status" value="1"/>
</dbReference>
<dbReference type="GO" id="GO:0005886">
    <property type="term" value="C:plasma membrane"/>
    <property type="evidence" value="ECO:0007669"/>
    <property type="project" value="UniProtKB-SubCell"/>
</dbReference>
<evidence type="ECO:0000256" key="18">
    <source>
        <dbReference type="SAM" id="MobiDB-lite"/>
    </source>
</evidence>
<reference evidence="21" key="1">
    <citation type="submission" date="2016-01" db="EMBL/GenBank/DDBJ databases">
        <title>Genome sequencing of Roseivirga ehrenbergii KMM 6017.</title>
        <authorList>
            <person name="Selvaratnam C."/>
            <person name="Thevarajoo S."/>
            <person name="Goh K.M."/>
            <person name="Ee R."/>
            <person name="Chan K.-G."/>
            <person name="Chong C.S."/>
        </authorList>
    </citation>
    <scope>NUCLEOTIDE SEQUENCE [LARGE SCALE GENOMIC DNA]</scope>
    <source>
        <strain evidence="21">KMM 6017</strain>
    </source>
</reference>
<evidence type="ECO:0000256" key="7">
    <source>
        <dbReference type="ARBA" id="ARBA00022670"/>
    </source>
</evidence>
<feature type="domain" description="Penicillin-binding protein transpeptidase" evidence="19">
    <location>
        <begin position="420"/>
        <end position="657"/>
    </location>
</feature>
<evidence type="ECO:0000256" key="17">
    <source>
        <dbReference type="ARBA" id="ARBA00049902"/>
    </source>
</evidence>
<keyword evidence="15" id="KW-0961">Cell wall biogenesis/degradation</keyword>
<keyword evidence="10" id="KW-0378">Hydrolase</keyword>
<feature type="compositionally biased region" description="Basic and acidic residues" evidence="18">
    <location>
        <begin position="741"/>
        <end position="758"/>
    </location>
</feature>
<dbReference type="Pfam" id="PF00912">
    <property type="entry name" value="Transgly"/>
    <property type="match status" value="1"/>
</dbReference>
<gene>
    <name evidence="21" type="ORF">MB14_11190</name>
</gene>
<evidence type="ECO:0000256" key="15">
    <source>
        <dbReference type="ARBA" id="ARBA00023316"/>
    </source>
</evidence>
<dbReference type="InterPro" id="IPR036950">
    <property type="entry name" value="PBP_transglycosylase"/>
</dbReference>
<organism evidence="21 22">
    <name type="scientific">Roseivirga ehrenbergii (strain DSM 102268 / JCM 13514 / KCTC 12282 / NCIMB 14502 / KMM 6017)</name>
    <dbReference type="NCBI Taxonomy" id="279360"/>
    <lineage>
        <taxon>Bacteria</taxon>
        <taxon>Pseudomonadati</taxon>
        <taxon>Bacteroidota</taxon>
        <taxon>Cytophagia</taxon>
        <taxon>Cytophagales</taxon>
        <taxon>Roseivirgaceae</taxon>
        <taxon>Roseivirga</taxon>
    </lineage>
</organism>
<proteinExistence type="inferred from homology"/>
<dbReference type="EMBL" id="LQZQ01000051">
    <property type="protein sequence ID" value="KYG71334.1"/>
    <property type="molecule type" value="Genomic_DNA"/>
</dbReference>
<dbReference type="AlphaFoldDB" id="A0A150WXZ9"/>
<feature type="compositionally biased region" description="Basic residues" evidence="18">
    <location>
        <begin position="766"/>
        <end position="782"/>
    </location>
</feature>
<evidence type="ECO:0000256" key="8">
    <source>
        <dbReference type="ARBA" id="ARBA00022676"/>
    </source>
</evidence>
<dbReference type="PANTHER" id="PTHR32282">
    <property type="entry name" value="BINDING PROTEIN TRANSPEPTIDASE, PUTATIVE-RELATED"/>
    <property type="match status" value="1"/>
</dbReference>
<comment type="catalytic activity">
    <reaction evidence="16">
        <text>Preferential cleavage: (Ac)2-L-Lys-D-Ala-|-D-Ala. Also transpeptidation of peptidyl-alanyl moieties that are N-acyl substituents of D-alanine.</text>
        <dbReference type="EC" id="3.4.16.4"/>
    </reaction>
</comment>
<dbReference type="GO" id="GO:0009252">
    <property type="term" value="P:peptidoglycan biosynthetic process"/>
    <property type="evidence" value="ECO:0007669"/>
    <property type="project" value="UniProtKB-KW"/>
</dbReference>